<evidence type="ECO:0000313" key="2">
    <source>
        <dbReference type="Proteomes" id="UP000019247"/>
    </source>
</evidence>
<organism evidence="1 2">
    <name type="scientific">Lactiplantibacillus fabifermentans T30PCM01</name>
    <dbReference type="NCBI Taxonomy" id="1400520"/>
    <lineage>
        <taxon>Bacteria</taxon>
        <taxon>Bacillati</taxon>
        <taxon>Bacillota</taxon>
        <taxon>Bacilli</taxon>
        <taxon>Lactobacillales</taxon>
        <taxon>Lactobacillaceae</taxon>
        <taxon>Lactiplantibacillus</taxon>
    </lineage>
</organism>
<dbReference type="eggNOG" id="ENOG50309UJ">
    <property type="taxonomic scope" value="Bacteria"/>
</dbReference>
<evidence type="ECO:0000313" key="1">
    <source>
        <dbReference type="EMBL" id="ETY73454.1"/>
    </source>
</evidence>
<dbReference type="OrthoDB" id="2291259at2"/>
<dbReference type="PATRIC" id="fig|1400520.3.peg.2413"/>
<protein>
    <submittedName>
        <fullName evidence="1">Uncharacterized protein</fullName>
    </submittedName>
</protein>
<comment type="caution">
    <text evidence="1">The sequence shown here is derived from an EMBL/GenBank/DDBJ whole genome shotgun (WGS) entry which is preliminary data.</text>
</comment>
<name>W6T641_9LACO</name>
<proteinExistence type="predicted"/>
<dbReference type="HOGENOM" id="CLU_1650003_0_0_9"/>
<sequence>MKIEVLPAITAMPVAILSMTGLDNRELNPAIEKQLALRKLSPAQPQNALADLMVAIEARHHVTMQAWDMAVMPAEPVQIQTTYDQPVVLKAADEVVVPNLDSKSSRVLVVIGGVQADTEMVHATGQELQRKLKAYFGIQARLQFRTSSDTVQVLNTTKTVS</sequence>
<dbReference type="Proteomes" id="UP000019247">
    <property type="component" value="Unassembled WGS sequence"/>
</dbReference>
<reference evidence="1 2" key="1">
    <citation type="journal article" date="2014" name="Genome Announc.">
        <title>Genome Sequence of Lactobacillus fabifermentans Strain T30PCM01, Isolated from Fermenting Grape Marc.</title>
        <authorList>
            <person name="Treu L."/>
            <person name="Vendramin V."/>
            <person name="Bovo B."/>
            <person name="Giacomini A."/>
            <person name="Corich V."/>
            <person name="Campanaro S."/>
        </authorList>
    </citation>
    <scope>NUCLEOTIDE SEQUENCE [LARGE SCALE GENOMIC DNA]</scope>
    <source>
        <strain evidence="1 2">T30PCM01</strain>
    </source>
</reference>
<gene>
    <name evidence="1" type="ORF">LFAB_12355</name>
</gene>
<dbReference type="EMBL" id="AWWK01000059">
    <property type="protein sequence ID" value="ETY73454.1"/>
    <property type="molecule type" value="Genomic_DNA"/>
</dbReference>
<accession>W6T641</accession>
<dbReference type="AlphaFoldDB" id="W6T641"/>
<dbReference type="RefSeq" id="WP_024625473.1">
    <property type="nucleotide sequence ID" value="NZ_KK036510.1"/>
</dbReference>